<gene>
    <name evidence="1" type="ORF">F0U60_39050</name>
</gene>
<protein>
    <recommendedName>
        <fullName evidence="3">Lipoprotein</fullName>
    </recommendedName>
</protein>
<evidence type="ECO:0008006" key="3">
    <source>
        <dbReference type="Google" id="ProtNLM"/>
    </source>
</evidence>
<evidence type="ECO:0000313" key="1">
    <source>
        <dbReference type="EMBL" id="WNG49457.1"/>
    </source>
</evidence>
<evidence type="ECO:0000313" key="2">
    <source>
        <dbReference type="Proteomes" id="UP001611383"/>
    </source>
</evidence>
<sequence>MTAREKPLFVLCLSLLAPLSARGEVLEVPSRDHWFGRDKALHFSVSAGLAGAGYAGGALLFESPEARWLTGSGVALGAGVAKELYDAGRGSFFSLKDLTWDVLGTATGLGLSWAVDRLFFQREDSARTPAIQGSEARLSRGRRSALAFSLNAGGHPQGVPGNGRNMPVMLFLSGGW</sequence>
<keyword evidence="2" id="KW-1185">Reference proteome</keyword>
<dbReference type="RefSeq" id="WP_395807375.1">
    <property type="nucleotide sequence ID" value="NZ_CP043494.1"/>
</dbReference>
<name>A0ABY9X225_9BACT</name>
<dbReference type="EMBL" id="CP043494">
    <property type="protein sequence ID" value="WNG49457.1"/>
    <property type="molecule type" value="Genomic_DNA"/>
</dbReference>
<reference evidence="1 2" key="1">
    <citation type="submission" date="2019-08" db="EMBL/GenBank/DDBJ databases">
        <title>Archangium and Cystobacter genomes.</title>
        <authorList>
            <person name="Chen I.-C.K."/>
            <person name="Wielgoss S."/>
        </authorList>
    </citation>
    <scope>NUCLEOTIDE SEQUENCE [LARGE SCALE GENOMIC DNA]</scope>
    <source>
        <strain evidence="1 2">Cbm 6</strain>
    </source>
</reference>
<organism evidence="1 2">
    <name type="scientific">Archangium minus</name>
    <dbReference type="NCBI Taxonomy" id="83450"/>
    <lineage>
        <taxon>Bacteria</taxon>
        <taxon>Pseudomonadati</taxon>
        <taxon>Myxococcota</taxon>
        <taxon>Myxococcia</taxon>
        <taxon>Myxococcales</taxon>
        <taxon>Cystobacterineae</taxon>
        <taxon>Archangiaceae</taxon>
        <taxon>Archangium</taxon>
    </lineage>
</organism>
<accession>A0ABY9X225</accession>
<proteinExistence type="predicted"/>
<dbReference type="Proteomes" id="UP001611383">
    <property type="component" value="Chromosome"/>
</dbReference>